<comment type="catalytic activity">
    <reaction evidence="7 8">
        <text>CMP + ATP = CDP + ADP</text>
        <dbReference type="Rhea" id="RHEA:11600"/>
        <dbReference type="ChEBI" id="CHEBI:30616"/>
        <dbReference type="ChEBI" id="CHEBI:58069"/>
        <dbReference type="ChEBI" id="CHEBI:60377"/>
        <dbReference type="ChEBI" id="CHEBI:456216"/>
        <dbReference type="EC" id="2.7.4.25"/>
    </reaction>
</comment>
<keyword evidence="11" id="KW-1185">Reference proteome</keyword>
<sequence>MSFNIAIDGPAGAGKSTIAKKLAKKISFIYVDTGAMYRAMGYYFLQHGIKAEEEEKIKEVCDDISVALAYENGVQKVLLNGEDISDKIRQEEVGNMASATSGYGFVRAKLLSLQQDMAAQHNVIMDGRDIGTCVLPNAQLKIFLTASVEVRAKRRYDELVAKGEQCDLAEIEKDISERDYRDMHREIAPLKAAEDAVMLDSSDLNIDEVVEAIYEQAKKAGLDA</sequence>
<dbReference type="AlphaFoldDB" id="A0A2V1JTY5"/>
<comment type="catalytic activity">
    <reaction evidence="6 8">
        <text>dCMP + ATP = dCDP + ADP</text>
        <dbReference type="Rhea" id="RHEA:25094"/>
        <dbReference type="ChEBI" id="CHEBI:30616"/>
        <dbReference type="ChEBI" id="CHEBI:57566"/>
        <dbReference type="ChEBI" id="CHEBI:58593"/>
        <dbReference type="ChEBI" id="CHEBI:456216"/>
        <dbReference type="EC" id="2.7.4.25"/>
    </reaction>
</comment>
<evidence type="ECO:0000256" key="7">
    <source>
        <dbReference type="ARBA" id="ARBA00048478"/>
    </source>
</evidence>
<evidence type="ECO:0000259" key="9">
    <source>
        <dbReference type="Pfam" id="PF02224"/>
    </source>
</evidence>
<dbReference type="GO" id="GO:0036430">
    <property type="term" value="F:CMP kinase activity"/>
    <property type="evidence" value="ECO:0007669"/>
    <property type="project" value="RHEA"/>
</dbReference>
<dbReference type="GO" id="GO:0005524">
    <property type="term" value="F:ATP binding"/>
    <property type="evidence" value="ECO:0007669"/>
    <property type="project" value="UniProtKB-UniRule"/>
</dbReference>
<dbReference type="Gene3D" id="3.40.50.300">
    <property type="entry name" value="P-loop containing nucleotide triphosphate hydrolases"/>
    <property type="match status" value="1"/>
</dbReference>
<evidence type="ECO:0000256" key="4">
    <source>
        <dbReference type="ARBA" id="ARBA00022777"/>
    </source>
</evidence>
<dbReference type="Proteomes" id="UP000245288">
    <property type="component" value="Unassembled WGS sequence"/>
</dbReference>
<keyword evidence="4 8" id="KW-0418">Kinase</keyword>
<reference evidence="10 11" key="1">
    <citation type="submission" date="2014-09" db="EMBL/GenBank/DDBJ databases">
        <title>Butyrate-producing bacteria isolated from human gut.</title>
        <authorList>
            <person name="Zhang Q."/>
            <person name="Zhao L."/>
        </authorList>
    </citation>
    <scope>NUCLEOTIDE SEQUENCE [LARGE SCALE GENOMIC DNA]</scope>
    <source>
        <strain evidence="10 11">21</strain>
    </source>
</reference>
<keyword evidence="8" id="KW-0963">Cytoplasm</keyword>
<dbReference type="PANTHER" id="PTHR21299:SF2">
    <property type="entry name" value="CYTIDYLATE KINASE"/>
    <property type="match status" value="1"/>
</dbReference>
<dbReference type="Pfam" id="PF02224">
    <property type="entry name" value="Cytidylate_kin"/>
    <property type="match status" value="1"/>
</dbReference>
<dbReference type="RefSeq" id="WP_109215602.1">
    <property type="nucleotide sequence ID" value="NZ_CAJLEE010000012.1"/>
</dbReference>
<dbReference type="NCBIfam" id="TIGR00017">
    <property type="entry name" value="cmk"/>
    <property type="match status" value="1"/>
</dbReference>
<dbReference type="InterPro" id="IPR027417">
    <property type="entry name" value="P-loop_NTPase"/>
</dbReference>
<dbReference type="GO" id="GO:0015949">
    <property type="term" value="P:nucleobase-containing small molecule interconversion"/>
    <property type="evidence" value="ECO:0007669"/>
    <property type="project" value="TreeGrafter"/>
</dbReference>
<evidence type="ECO:0000256" key="3">
    <source>
        <dbReference type="ARBA" id="ARBA00022741"/>
    </source>
</evidence>
<accession>A0A2V1JTY5</accession>
<dbReference type="EMBL" id="JRFU01000089">
    <property type="protein sequence ID" value="PWE86691.1"/>
    <property type="molecule type" value="Genomic_DNA"/>
</dbReference>
<proteinExistence type="inferred from homology"/>
<organism evidence="10 11">
    <name type="scientific">Eubacterium ramulus</name>
    <dbReference type="NCBI Taxonomy" id="39490"/>
    <lineage>
        <taxon>Bacteria</taxon>
        <taxon>Bacillati</taxon>
        <taxon>Bacillota</taxon>
        <taxon>Clostridia</taxon>
        <taxon>Eubacteriales</taxon>
        <taxon>Eubacteriaceae</taxon>
        <taxon>Eubacterium</taxon>
    </lineage>
</organism>
<dbReference type="OrthoDB" id="9807434at2"/>
<keyword evidence="2 8" id="KW-0808">Transferase</keyword>
<name>A0A2V1JTY5_EUBRA</name>
<evidence type="ECO:0000313" key="10">
    <source>
        <dbReference type="EMBL" id="PWE86691.1"/>
    </source>
</evidence>
<dbReference type="InterPro" id="IPR011994">
    <property type="entry name" value="Cytidylate_kinase_dom"/>
</dbReference>
<dbReference type="EC" id="2.7.4.25" evidence="8"/>
<dbReference type="HAMAP" id="MF_00238">
    <property type="entry name" value="Cytidyl_kinase_type1"/>
    <property type="match status" value="1"/>
</dbReference>
<keyword evidence="5 8" id="KW-0067">ATP-binding</keyword>
<evidence type="ECO:0000256" key="1">
    <source>
        <dbReference type="ARBA" id="ARBA00009427"/>
    </source>
</evidence>
<dbReference type="CDD" id="cd02020">
    <property type="entry name" value="CMPK"/>
    <property type="match status" value="1"/>
</dbReference>
<protein>
    <recommendedName>
        <fullName evidence="8">Cytidylate kinase</fullName>
        <shortName evidence="8">CK</shortName>
        <ecNumber evidence="8">2.7.4.25</ecNumber>
    </recommendedName>
    <alternativeName>
        <fullName evidence="8">Cytidine monophosphate kinase</fullName>
        <shortName evidence="8">CMP kinase</shortName>
    </alternativeName>
</protein>
<evidence type="ECO:0000256" key="5">
    <source>
        <dbReference type="ARBA" id="ARBA00022840"/>
    </source>
</evidence>
<comment type="similarity">
    <text evidence="1 8">Belongs to the cytidylate kinase family. Type 1 subfamily.</text>
</comment>
<gene>
    <name evidence="8" type="primary">cmk</name>
    <name evidence="10" type="ORF">LG34_08325</name>
</gene>
<dbReference type="SUPFAM" id="SSF52540">
    <property type="entry name" value="P-loop containing nucleoside triphosphate hydrolases"/>
    <property type="match status" value="1"/>
</dbReference>
<evidence type="ECO:0000256" key="6">
    <source>
        <dbReference type="ARBA" id="ARBA00047615"/>
    </source>
</evidence>
<evidence type="ECO:0000256" key="2">
    <source>
        <dbReference type="ARBA" id="ARBA00022679"/>
    </source>
</evidence>
<comment type="subcellular location">
    <subcellularLocation>
        <location evidence="8">Cytoplasm</location>
    </subcellularLocation>
</comment>
<dbReference type="GO" id="GO:0036431">
    <property type="term" value="F:dCMP kinase activity"/>
    <property type="evidence" value="ECO:0007669"/>
    <property type="project" value="InterPro"/>
</dbReference>
<feature type="domain" description="Cytidylate kinase" evidence="9">
    <location>
        <begin position="5"/>
        <end position="218"/>
    </location>
</feature>
<dbReference type="GO" id="GO:0005829">
    <property type="term" value="C:cytosol"/>
    <property type="evidence" value="ECO:0007669"/>
    <property type="project" value="TreeGrafter"/>
</dbReference>
<evidence type="ECO:0000256" key="8">
    <source>
        <dbReference type="HAMAP-Rule" id="MF_00238"/>
    </source>
</evidence>
<dbReference type="PANTHER" id="PTHR21299">
    <property type="entry name" value="CYTIDYLATE KINASE/PANTOATE-BETA-ALANINE LIGASE"/>
    <property type="match status" value="1"/>
</dbReference>
<comment type="caution">
    <text evidence="10">The sequence shown here is derived from an EMBL/GenBank/DDBJ whole genome shotgun (WGS) entry which is preliminary data.</text>
</comment>
<evidence type="ECO:0000313" key="11">
    <source>
        <dbReference type="Proteomes" id="UP000245288"/>
    </source>
</evidence>
<keyword evidence="3 8" id="KW-0547">Nucleotide-binding</keyword>
<dbReference type="InterPro" id="IPR003136">
    <property type="entry name" value="Cytidylate_kin"/>
</dbReference>
<feature type="binding site" evidence="8">
    <location>
        <begin position="9"/>
        <end position="17"/>
    </location>
    <ligand>
        <name>ATP</name>
        <dbReference type="ChEBI" id="CHEBI:30616"/>
    </ligand>
</feature>
<dbReference type="GO" id="GO:0006220">
    <property type="term" value="P:pyrimidine nucleotide metabolic process"/>
    <property type="evidence" value="ECO:0007669"/>
    <property type="project" value="UniProtKB-UniRule"/>
</dbReference>